<evidence type="ECO:0000313" key="1">
    <source>
        <dbReference type="EMBL" id="MCX2740589.1"/>
    </source>
</evidence>
<dbReference type="PROSITE" id="PS51257">
    <property type="entry name" value="PROKAR_LIPOPROTEIN"/>
    <property type="match status" value="1"/>
</dbReference>
<dbReference type="EMBL" id="JAPFQO010000007">
    <property type="protein sequence ID" value="MCX2740589.1"/>
    <property type="molecule type" value="Genomic_DNA"/>
</dbReference>
<evidence type="ECO:0000313" key="2">
    <source>
        <dbReference type="Proteomes" id="UP001207228"/>
    </source>
</evidence>
<comment type="caution">
    <text evidence="1">The sequence shown here is derived from an EMBL/GenBank/DDBJ whole genome shotgun (WGS) entry which is preliminary data.</text>
</comment>
<accession>A0ABT3RGP6</accession>
<protein>
    <recommendedName>
        <fullName evidence="3">Lipoprotein</fullName>
    </recommendedName>
</protein>
<dbReference type="Proteomes" id="UP001207228">
    <property type="component" value="Unassembled WGS sequence"/>
</dbReference>
<proteinExistence type="predicted"/>
<evidence type="ECO:0008006" key="3">
    <source>
        <dbReference type="Google" id="ProtNLM"/>
    </source>
</evidence>
<keyword evidence="2" id="KW-1185">Reference proteome</keyword>
<sequence length="334" mass="38298">MKQLIYSVTFLLSSTLILSCYQGEAKQEAIATESEEAIQANQSVTKAHSEVNREKLASECEAYYDEWEKLNAEKAGFFEKNILAKALANPELPEQNRKFLLDLKEYLHQSEIDKSGKLAPQQLLFPVFKLNESELGVIGFPQYDTKDETYTDISAEHKLLNSHNISTTADPHIETKLVYHKQLADSLFRHLDRSVYTFTDQQPVKTQLQNFGSYNGECLEYYHYQLNPQPYSTNDKVMFGSRYNLELRYKTQPDIDRLNKAQYKPQCADCPESIEATITFSSLKGVDGLYFTYADTFPLNNKLETPSRGLVMKMGDKIVYLWYAEVDLIGCSCI</sequence>
<gene>
    <name evidence="1" type="ORF">OO017_11575</name>
</gene>
<dbReference type="RefSeq" id="WP_266052653.1">
    <property type="nucleotide sequence ID" value="NZ_JAPFQO010000007.1"/>
</dbReference>
<reference evidence="1 2" key="1">
    <citation type="submission" date="2022-11" db="EMBL/GenBank/DDBJ databases">
        <title>The characterization of three novel Bacteroidetes species and genomic analysis of their roles in tidal elemental geochemical cycles.</title>
        <authorList>
            <person name="Ma K.-J."/>
        </authorList>
    </citation>
    <scope>NUCLEOTIDE SEQUENCE [LARGE SCALE GENOMIC DNA]</scope>
    <source>
        <strain evidence="1 2">M82</strain>
    </source>
</reference>
<organism evidence="1 2">
    <name type="scientific">Pontibacter anaerobius</name>
    <dbReference type="NCBI Taxonomy" id="2993940"/>
    <lineage>
        <taxon>Bacteria</taxon>
        <taxon>Pseudomonadati</taxon>
        <taxon>Bacteroidota</taxon>
        <taxon>Cytophagia</taxon>
        <taxon>Cytophagales</taxon>
        <taxon>Hymenobacteraceae</taxon>
        <taxon>Pontibacter</taxon>
    </lineage>
</organism>
<name>A0ABT3RGP6_9BACT</name>